<evidence type="ECO:0000256" key="3">
    <source>
        <dbReference type="ARBA" id="ARBA00022801"/>
    </source>
</evidence>
<dbReference type="SUPFAM" id="SSF51445">
    <property type="entry name" value="(Trans)glycosidases"/>
    <property type="match status" value="1"/>
</dbReference>
<feature type="region of interest" description="Disordered" evidence="5">
    <location>
        <begin position="272"/>
        <end position="360"/>
    </location>
</feature>
<evidence type="ECO:0000256" key="2">
    <source>
        <dbReference type="ARBA" id="ARBA00012756"/>
    </source>
</evidence>
<evidence type="ECO:0000313" key="7">
    <source>
        <dbReference type="EMBL" id="GMA87745.1"/>
    </source>
</evidence>
<dbReference type="PANTHER" id="PTHR46323">
    <property type="entry name" value="BETA-GALACTOSIDASE"/>
    <property type="match status" value="1"/>
</dbReference>
<dbReference type="PANTHER" id="PTHR46323:SF2">
    <property type="entry name" value="BETA-GALACTOSIDASE"/>
    <property type="match status" value="1"/>
</dbReference>
<dbReference type="PRINTS" id="PR00132">
    <property type="entry name" value="GLHYDRLASE2"/>
</dbReference>
<feature type="domain" description="Glycoside hydrolase family 2 catalytic" evidence="6">
    <location>
        <begin position="2"/>
        <end position="237"/>
    </location>
</feature>
<dbReference type="InterPro" id="IPR006101">
    <property type="entry name" value="Glyco_hydro_2"/>
</dbReference>
<sequence length="360" mass="39178">MILENDLETHGFGQWGLTADGTAAPDNPTVDERWRPALLERMQRTVERDKNHPSVLMWSLGNESGDGPNLEAMAAWTKQRDPSRPLHYEQDLRGTYSDVYSRMYPSPEECEALLTGGDHHALAERHGSNRSPFGDLPPHQPFVLCEYAHAMGNGPGGLREYQDLFERYERFQGGFVWEWKDHGIGRTAAGGQREFAYGGDFDEPIHDGVFCVDGLVMPDLLPSPAMAQAAAVYAPIRFEIGETSVTVRNLRDVADTADLEVRVAAVVGGEPAAARRARRAGAGRRRAGRGGAARAARRRRRAGPGERAPAPHHPVGRRRAPGGVRPARGAVAAGSRRSASRSPRWRRPAAAGAGSCGSGR</sequence>
<feature type="compositionally biased region" description="Basic residues" evidence="5">
    <location>
        <begin position="275"/>
        <end position="288"/>
    </location>
</feature>
<gene>
    <name evidence="7" type="ORF">GCM10025868_29950</name>
</gene>
<comment type="catalytic activity">
    <reaction evidence="1">
        <text>Hydrolysis of terminal non-reducing beta-D-galactose residues in beta-D-galactosides.</text>
        <dbReference type="EC" id="3.2.1.23"/>
    </reaction>
</comment>
<dbReference type="InterPro" id="IPR050347">
    <property type="entry name" value="Bact_Beta-galactosidase"/>
</dbReference>
<keyword evidence="4" id="KW-0326">Glycosidase</keyword>
<reference evidence="8" key="1">
    <citation type="journal article" date="2019" name="Int. J. Syst. Evol. Microbiol.">
        <title>The Global Catalogue of Microorganisms (GCM) 10K type strain sequencing project: providing services to taxonomists for standard genome sequencing and annotation.</title>
        <authorList>
            <consortium name="The Broad Institute Genomics Platform"/>
            <consortium name="The Broad Institute Genome Sequencing Center for Infectious Disease"/>
            <person name="Wu L."/>
            <person name="Ma J."/>
        </authorList>
    </citation>
    <scope>NUCLEOTIDE SEQUENCE [LARGE SCALE GENOMIC DNA]</scope>
    <source>
        <strain evidence="8">NBRC 108730</strain>
    </source>
</reference>
<feature type="compositionally biased region" description="Low complexity" evidence="5">
    <location>
        <begin position="321"/>
        <end position="353"/>
    </location>
</feature>
<dbReference type="Gene3D" id="3.20.20.80">
    <property type="entry name" value="Glycosidases"/>
    <property type="match status" value="1"/>
</dbReference>
<keyword evidence="3" id="KW-0378">Hydrolase</keyword>
<evidence type="ECO:0000259" key="6">
    <source>
        <dbReference type="Pfam" id="PF02836"/>
    </source>
</evidence>
<evidence type="ECO:0000313" key="8">
    <source>
        <dbReference type="Proteomes" id="UP001157017"/>
    </source>
</evidence>
<evidence type="ECO:0000256" key="1">
    <source>
        <dbReference type="ARBA" id="ARBA00001412"/>
    </source>
</evidence>
<proteinExistence type="predicted"/>
<keyword evidence="8" id="KW-1185">Reference proteome</keyword>
<organism evidence="7 8">
    <name type="scientific">Angustibacter aerolatus</name>
    <dbReference type="NCBI Taxonomy" id="1162965"/>
    <lineage>
        <taxon>Bacteria</taxon>
        <taxon>Bacillati</taxon>
        <taxon>Actinomycetota</taxon>
        <taxon>Actinomycetes</taxon>
        <taxon>Kineosporiales</taxon>
        <taxon>Kineosporiaceae</taxon>
    </lineage>
</organism>
<evidence type="ECO:0000256" key="4">
    <source>
        <dbReference type="ARBA" id="ARBA00023295"/>
    </source>
</evidence>
<evidence type="ECO:0000256" key="5">
    <source>
        <dbReference type="SAM" id="MobiDB-lite"/>
    </source>
</evidence>
<dbReference type="Proteomes" id="UP001157017">
    <property type="component" value="Unassembled WGS sequence"/>
</dbReference>
<dbReference type="InterPro" id="IPR017853">
    <property type="entry name" value="GH"/>
</dbReference>
<name>A0ABQ6JLT5_9ACTN</name>
<dbReference type="InterPro" id="IPR006103">
    <property type="entry name" value="Glyco_hydro_2_cat"/>
</dbReference>
<dbReference type="InterPro" id="IPR023232">
    <property type="entry name" value="Glyco_hydro_2_AS"/>
</dbReference>
<dbReference type="EMBL" id="BSUZ01000001">
    <property type="protein sequence ID" value="GMA87745.1"/>
    <property type="molecule type" value="Genomic_DNA"/>
</dbReference>
<dbReference type="PROSITE" id="PS00608">
    <property type="entry name" value="GLYCOSYL_HYDROL_F2_2"/>
    <property type="match status" value="1"/>
</dbReference>
<dbReference type="EC" id="3.2.1.23" evidence="2"/>
<comment type="caution">
    <text evidence="7">The sequence shown here is derived from an EMBL/GenBank/DDBJ whole genome shotgun (WGS) entry which is preliminary data.</text>
</comment>
<protein>
    <recommendedName>
        <fullName evidence="2">beta-galactosidase</fullName>
        <ecNumber evidence="2">3.2.1.23</ecNumber>
    </recommendedName>
</protein>
<dbReference type="Pfam" id="PF02836">
    <property type="entry name" value="Glyco_hydro_2_C"/>
    <property type="match status" value="1"/>
</dbReference>
<accession>A0ABQ6JLT5</accession>